<reference evidence="1 2" key="1">
    <citation type="submission" date="2013-01" db="EMBL/GenBank/DDBJ databases">
        <authorList>
            <person name="Harkins D.M."/>
            <person name="Durkin A.S."/>
            <person name="Brinkac L.M."/>
            <person name="Haft D.H."/>
            <person name="Selengut J.D."/>
            <person name="Sanka R."/>
            <person name="DePew J."/>
            <person name="Purushe J."/>
            <person name="Hospenthal D.R."/>
            <person name="Murray C.K."/>
            <person name="Pimentel G."/>
            <person name="Wasfy M."/>
            <person name="Vinetz J.M."/>
            <person name="Sutton G.G."/>
            <person name="Nierman W.C."/>
            <person name="Fouts D.E."/>
        </authorList>
    </citation>
    <scope>NUCLEOTIDE SEQUENCE [LARGE SCALE GENOMIC DNA]</scope>
    <source>
        <strain evidence="1 2">2006001855</strain>
    </source>
</reference>
<proteinExistence type="predicted"/>
<organism evidence="1 2">
    <name type="scientific">Leptospira weilii str. 2006001855</name>
    <dbReference type="NCBI Taxonomy" id="996804"/>
    <lineage>
        <taxon>Bacteria</taxon>
        <taxon>Pseudomonadati</taxon>
        <taxon>Spirochaetota</taxon>
        <taxon>Spirochaetia</taxon>
        <taxon>Leptospirales</taxon>
        <taxon>Leptospiraceae</taxon>
        <taxon>Leptospira</taxon>
    </lineage>
</organism>
<name>M6FMG8_9LEPT</name>
<accession>M6FMG8</accession>
<dbReference type="Proteomes" id="UP000012101">
    <property type="component" value="Unassembled WGS sequence"/>
</dbReference>
<sequence>MRVRKISDICIWLRYEGREIVIELKQFPHLIVMQMKYRFRWNYKKLKQRRGKGC</sequence>
<gene>
    <name evidence="1" type="ORF">LEP1GSC038_3913</name>
</gene>
<evidence type="ECO:0000313" key="1">
    <source>
        <dbReference type="EMBL" id="EMM72317.1"/>
    </source>
</evidence>
<evidence type="ECO:0000313" key="2">
    <source>
        <dbReference type="Proteomes" id="UP000012101"/>
    </source>
</evidence>
<dbReference type="EMBL" id="AFJM02000042">
    <property type="protein sequence ID" value="EMM72317.1"/>
    <property type="molecule type" value="Genomic_DNA"/>
</dbReference>
<dbReference type="AlphaFoldDB" id="M6FMG8"/>
<comment type="caution">
    <text evidence="1">The sequence shown here is derived from an EMBL/GenBank/DDBJ whole genome shotgun (WGS) entry which is preliminary data.</text>
</comment>
<protein>
    <submittedName>
        <fullName evidence="1">Uncharacterized protein</fullName>
    </submittedName>
</protein>